<accession>A0A7C3VKW8</accession>
<evidence type="ECO:0000256" key="4">
    <source>
        <dbReference type="ARBA" id="ARBA00022670"/>
    </source>
</evidence>
<gene>
    <name evidence="15" type="ORF">ENR15_14510</name>
</gene>
<dbReference type="Gene3D" id="3.30.2010.10">
    <property type="entry name" value="Metalloproteases ('zincins'), catalytic domain"/>
    <property type="match status" value="1"/>
</dbReference>
<feature type="region of interest" description="Disordered" evidence="12">
    <location>
        <begin position="94"/>
        <end position="270"/>
    </location>
</feature>
<dbReference type="GO" id="GO:0046872">
    <property type="term" value="F:metal ion binding"/>
    <property type="evidence" value="ECO:0007669"/>
    <property type="project" value="UniProtKB-KW"/>
</dbReference>
<comment type="subcellular location">
    <subcellularLocation>
        <location evidence="2">Cell membrane</location>
        <topology evidence="2">Multi-pass membrane protein</topology>
    </subcellularLocation>
</comment>
<name>A0A7C3VKW8_9CYAN</name>
<protein>
    <recommendedName>
        <fullName evidence="14">Peptidase M48 domain-containing protein</fullName>
    </recommendedName>
</protein>
<evidence type="ECO:0000256" key="7">
    <source>
        <dbReference type="ARBA" id="ARBA00022801"/>
    </source>
</evidence>
<dbReference type="SUPFAM" id="SSF48452">
    <property type="entry name" value="TPR-like"/>
    <property type="match status" value="1"/>
</dbReference>
<feature type="transmembrane region" description="Helical" evidence="13">
    <location>
        <begin position="484"/>
        <end position="503"/>
    </location>
</feature>
<evidence type="ECO:0000256" key="1">
    <source>
        <dbReference type="ARBA" id="ARBA00001947"/>
    </source>
</evidence>
<evidence type="ECO:0000256" key="2">
    <source>
        <dbReference type="ARBA" id="ARBA00004651"/>
    </source>
</evidence>
<keyword evidence="10" id="KW-0482">Metalloprotease</keyword>
<dbReference type="PANTHER" id="PTHR43221">
    <property type="entry name" value="PROTEASE HTPX"/>
    <property type="match status" value="1"/>
</dbReference>
<dbReference type="InterPro" id="IPR050083">
    <property type="entry name" value="HtpX_protease"/>
</dbReference>
<sequence>MTRDKLMDNGHLEAGLAALKQGDYQAAIDHLETYTRVGAIRESPLPKPQLWRAQMGLVAAYQGNGNLEKAASLCQTLTQSENEKVRAWAVRTQEKLPPPPPATDPTGFIPLDTADPTGFIPLDAPPLARDSGGRRGNPPVVAPISPSPRLPLPPPPPPPVGTMKDGAKAQLQTKDGAKAQLQTKDGAKAQLQTKDGAKAQLQTKGGAEAPLRTPPRPPVPPSPRPPVSGSPRPQVGELALSEVEGRSRTAVPPSPPPPVSGSPQWRQAGRAKNWPAMKTPNLQWLRLSQGVTVLTLFWMMRGFIQFVLFQLNESFLSKIPFGRPFQPFYQDQTWPIFGVFFLAFAASPWLMDVLLTKCYGMTASSVKELGEKSPEAARLLRRFCFERHIPEFKVGLLPTNAPVAMSYGCLPRFARIVVSSGLLEKLEADEIAAICAGEVAHIANWEFSIMTLAVLLCQLPYLIYWQAAEEGDKWQSQSSINSKVMFLGAGVMAAAAYGGFWLLRWPVLWLSRLRLYYSDRAAAALTGNPNGLARGLLKTAVGIAAEVRQTGGTSWLLEGLEMLMPLGYRQGITLGSLQGYGSWETMLAWDVTNPYRRWLAINNSHPPTGERLRLLGVYAKFWKLETELDFAPLDAAKPQFQWDPLLLQGAPFFGLPIGLAIGYGIWLVGAISGAVGVWELEWLWGDRSLLAGCLPLGISLGTFSRINQFFPDITPERLASATLLPELIVSPQLLPTDSQPQSLQGKLLGRRGISNWLAQDLILDTPTGLIKLHCCSHLGPLGYLWPFRVRPLDFIGQSVTVTGWFRRGATPWLDVETLQTRGETGPKVIFKSHHPITATTIAAVTAIWGAYLIYSGSIR</sequence>
<keyword evidence="9 13" id="KW-1133">Transmembrane helix</keyword>
<dbReference type="Gene3D" id="1.25.40.10">
    <property type="entry name" value="Tetratricopeptide repeat domain"/>
    <property type="match status" value="1"/>
</dbReference>
<evidence type="ECO:0000256" key="3">
    <source>
        <dbReference type="ARBA" id="ARBA00022475"/>
    </source>
</evidence>
<evidence type="ECO:0000256" key="9">
    <source>
        <dbReference type="ARBA" id="ARBA00022989"/>
    </source>
</evidence>
<comment type="caution">
    <text evidence="15">The sequence shown here is derived from an EMBL/GenBank/DDBJ whole genome shotgun (WGS) entry which is preliminary data.</text>
</comment>
<keyword evidence="8" id="KW-0862">Zinc</keyword>
<proteinExistence type="predicted"/>
<feature type="transmembrane region" description="Helical" evidence="13">
    <location>
        <begin position="291"/>
        <end position="312"/>
    </location>
</feature>
<evidence type="ECO:0000256" key="5">
    <source>
        <dbReference type="ARBA" id="ARBA00022692"/>
    </source>
</evidence>
<feature type="compositionally biased region" description="Pro residues" evidence="12">
    <location>
        <begin position="145"/>
        <end position="160"/>
    </location>
</feature>
<evidence type="ECO:0000256" key="12">
    <source>
        <dbReference type="SAM" id="MobiDB-lite"/>
    </source>
</evidence>
<feature type="transmembrane region" description="Helical" evidence="13">
    <location>
        <begin position="652"/>
        <end position="677"/>
    </location>
</feature>
<dbReference type="GO" id="GO:0006508">
    <property type="term" value="P:proteolysis"/>
    <property type="evidence" value="ECO:0007669"/>
    <property type="project" value="UniProtKB-KW"/>
</dbReference>
<evidence type="ECO:0000259" key="14">
    <source>
        <dbReference type="Pfam" id="PF01435"/>
    </source>
</evidence>
<reference evidence="15" key="1">
    <citation type="journal article" date="2020" name="mSystems">
        <title>Genome- and Community-Level Interaction Insights into Carbon Utilization and Element Cycling Functions of Hydrothermarchaeota in Hydrothermal Sediment.</title>
        <authorList>
            <person name="Zhou Z."/>
            <person name="Liu Y."/>
            <person name="Xu W."/>
            <person name="Pan J."/>
            <person name="Luo Z.H."/>
            <person name="Li M."/>
        </authorList>
    </citation>
    <scope>NUCLEOTIDE SEQUENCE [LARGE SCALE GENOMIC DNA]</scope>
    <source>
        <strain evidence="15">SpSt-374</strain>
    </source>
</reference>
<evidence type="ECO:0000256" key="8">
    <source>
        <dbReference type="ARBA" id="ARBA00022833"/>
    </source>
</evidence>
<evidence type="ECO:0000313" key="15">
    <source>
        <dbReference type="EMBL" id="HGG01817.1"/>
    </source>
</evidence>
<dbReference type="InterPro" id="IPR011990">
    <property type="entry name" value="TPR-like_helical_dom_sf"/>
</dbReference>
<keyword evidence="7" id="KW-0378">Hydrolase</keyword>
<feature type="transmembrane region" description="Helical" evidence="13">
    <location>
        <begin position="447"/>
        <end position="464"/>
    </location>
</feature>
<dbReference type="GO" id="GO:0005886">
    <property type="term" value="C:plasma membrane"/>
    <property type="evidence" value="ECO:0007669"/>
    <property type="project" value="UniProtKB-SubCell"/>
</dbReference>
<keyword evidence="6" id="KW-0479">Metal-binding</keyword>
<evidence type="ECO:0000256" key="6">
    <source>
        <dbReference type="ARBA" id="ARBA00022723"/>
    </source>
</evidence>
<feature type="compositionally biased region" description="Pro residues" evidence="12">
    <location>
        <begin position="212"/>
        <end position="228"/>
    </location>
</feature>
<evidence type="ECO:0000256" key="11">
    <source>
        <dbReference type="ARBA" id="ARBA00023136"/>
    </source>
</evidence>
<organism evidence="15">
    <name type="scientific">Planktothricoides sp. SpSt-374</name>
    <dbReference type="NCBI Taxonomy" id="2282167"/>
    <lineage>
        <taxon>Bacteria</taxon>
        <taxon>Bacillati</taxon>
        <taxon>Cyanobacteriota</taxon>
        <taxon>Cyanophyceae</taxon>
        <taxon>Oscillatoriophycideae</taxon>
        <taxon>Oscillatoriales</taxon>
        <taxon>Oscillatoriaceae</taxon>
        <taxon>Planktothricoides</taxon>
    </lineage>
</organism>
<dbReference type="GO" id="GO:0004222">
    <property type="term" value="F:metalloendopeptidase activity"/>
    <property type="evidence" value="ECO:0007669"/>
    <property type="project" value="InterPro"/>
</dbReference>
<feature type="transmembrane region" description="Helical" evidence="13">
    <location>
        <begin position="836"/>
        <end position="854"/>
    </location>
</feature>
<keyword evidence="4" id="KW-0645">Protease</keyword>
<dbReference type="AlphaFoldDB" id="A0A7C3VKW8"/>
<evidence type="ECO:0000256" key="10">
    <source>
        <dbReference type="ARBA" id="ARBA00023049"/>
    </source>
</evidence>
<keyword evidence="5 13" id="KW-0812">Transmembrane</keyword>
<dbReference type="PANTHER" id="PTHR43221:SF1">
    <property type="entry name" value="PROTEASE HTPX"/>
    <property type="match status" value="1"/>
</dbReference>
<comment type="cofactor">
    <cofactor evidence="1">
        <name>Zn(2+)</name>
        <dbReference type="ChEBI" id="CHEBI:29105"/>
    </cofactor>
</comment>
<keyword evidence="11 13" id="KW-0472">Membrane</keyword>
<evidence type="ECO:0000256" key="13">
    <source>
        <dbReference type="SAM" id="Phobius"/>
    </source>
</evidence>
<dbReference type="Pfam" id="PF01435">
    <property type="entry name" value="Peptidase_M48"/>
    <property type="match status" value="1"/>
</dbReference>
<keyword evidence="3" id="KW-1003">Cell membrane</keyword>
<feature type="transmembrane region" description="Helical" evidence="13">
    <location>
        <begin position="332"/>
        <end position="351"/>
    </location>
</feature>
<feature type="domain" description="Peptidase M48" evidence="14">
    <location>
        <begin position="393"/>
        <end position="614"/>
    </location>
</feature>
<dbReference type="EMBL" id="DSPX01000145">
    <property type="protein sequence ID" value="HGG01817.1"/>
    <property type="molecule type" value="Genomic_DNA"/>
</dbReference>
<dbReference type="InterPro" id="IPR001915">
    <property type="entry name" value="Peptidase_M48"/>
</dbReference>